<reference evidence="1" key="1">
    <citation type="submission" date="2022-10" db="EMBL/GenBank/DDBJ databases">
        <title>Genome Sequence of Xylaria curta.</title>
        <authorList>
            <person name="Buettner E."/>
        </authorList>
    </citation>
    <scope>NUCLEOTIDE SEQUENCE</scope>
    <source>
        <strain evidence="1">Babe10</strain>
    </source>
</reference>
<dbReference type="EMBL" id="JAPDGR010000386">
    <property type="protein sequence ID" value="KAJ2990755.1"/>
    <property type="molecule type" value="Genomic_DNA"/>
</dbReference>
<gene>
    <name evidence="1" type="ORF">NUW58_g2794</name>
</gene>
<proteinExistence type="predicted"/>
<protein>
    <submittedName>
        <fullName evidence="1">Uncharacterized protein</fullName>
    </submittedName>
</protein>
<sequence length="201" mass="23180">MLGTALQQSIQRFRHSVSEGQRKQFEGCSLQVLQDEILYIQRQLDATKQLRDFNRLKNFLKAMTQIQTLAQEFLDVSEEMGYILGPIQFALMEASSAASERIDILEGLLDTYVEVGKVVPSLRQYYFLFESSETALGVLEDYFCDILEFQRLIMDVFARPGWRNVGHPFKARERKELYEKPKTAVARQLICRTSYQTGSSA</sequence>
<keyword evidence="2" id="KW-1185">Reference proteome</keyword>
<organism evidence="1 2">
    <name type="scientific">Xylaria curta</name>
    <dbReference type="NCBI Taxonomy" id="42375"/>
    <lineage>
        <taxon>Eukaryota</taxon>
        <taxon>Fungi</taxon>
        <taxon>Dikarya</taxon>
        <taxon>Ascomycota</taxon>
        <taxon>Pezizomycotina</taxon>
        <taxon>Sordariomycetes</taxon>
        <taxon>Xylariomycetidae</taxon>
        <taxon>Xylariales</taxon>
        <taxon>Xylariaceae</taxon>
        <taxon>Xylaria</taxon>
    </lineage>
</organism>
<accession>A0ACC1PFM4</accession>
<evidence type="ECO:0000313" key="1">
    <source>
        <dbReference type="EMBL" id="KAJ2990755.1"/>
    </source>
</evidence>
<comment type="caution">
    <text evidence="1">The sequence shown here is derived from an EMBL/GenBank/DDBJ whole genome shotgun (WGS) entry which is preliminary data.</text>
</comment>
<evidence type="ECO:0000313" key="2">
    <source>
        <dbReference type="Proteomes" id="UP001143856"/>
    </source>
</evidence>
<dbReference type="Proteomes" id="UP001143856">
    <property type="component" value="Unassembled WGS sequence"/>
</dbReference>
<name>A0ACC1PFM4_9PEZI</name>